<organism evidence="2 4">
    <name type="scientific">Marinobacterium aestuariivivens</name>
    <dbReference type="NCBI Taxonomy" id="1698799"/>
    <lineage>
        <taxon>Bacteria</taxon>
        <taxon>Pseudomonadati</taxon>
        <taxon>Pseudomonadota</taxon>
        <taxon>Gammaproteobacteria</taxon>
        <taxon>Oceanospirillales</taxon>
        <taxon>Oceanospirillaceae</taxon>
        <taxon>Marinobacterium</taxon>
    </lineage>
</organism>
<protein>
    <submittedName>
        <fullName evidence="2">Phosphoadenosine phosphosulfate reductase family protein</fullName>
    </submittedName>
</protein>
<sequence length="615" mass="69738">MNMIAVSAAPRTNAGRFSEIIEKAEKAIAQIDALFEQNRTIQVACSFGKDSSAVLVLVLEALKRRVERGSHSQTMFVSHANTGIENPALDIYAEAMMTELDMFAARYQLPVKAVKVQPSLSGSFQYATIGRGKLPVFVGAQRSCSVDWKIKPQRKAVKQLLKTFQNPGDLVTLVGTRFSESRSRGNAMRERGDSATKVTVNDDGSLSQAIIADWEVDDVWMLLMACDKNRGGVIQTFVENFNWCLDLYRDANDGMCAVITGDGGNKASCGARFGCVFCTVTGEKDRSLTAMIETDPKKYRYLNGLNVLRDFLIKTRWDMSRRDWLGRRASPAGYIAVTATAYSATMRRDLLRYLLTLDIEEEERALEHDGRFTTGEIADTEDNRTLCGPMFQFITPKMLVAIDFAWSMSFGTDHAFSALAEWYEIRVLGKRYPIPDIEPFERGEIPSILWFKFEEYDSPVHEDGLMDSYLEATNNNRYPDRPPMRTIRDKYTNSKRRIVYYEEADELTVDSMDALLFVDEFDKELYDLAKSLTPSDSAKFYLNRGLVKLAKGRAQDYDEILRRAQYWTRLQSNLGETDLRTFVRHHSISDDEHRAILAELEPSNEEGSVTLDLFS</sequence>
<reference evidence="2" key="1">
    <citation type="journal article" date="2014" name="Int. J. Syst. Evol. Microbiol.">
        <title>Complete genome of a new Firmicutes species belonging to the dominant human colonic microbiota ('Ruminococcus bicirculans') reveals two chromosomes and a selective capacity to utilize plant glucans.</title>
        <authorList>
            <consortium name="NISC Comparative Sequencing Program"/>
            <person name="Wegmann U."/>
            <person name="Louis P."/>
            <person name="Goesmann A."/>
            <person name="Henrissat B."/>
            <person name="Duncan S.H."/>
            <person name="Flint H.J."/>
        </authorList>
    </citation>
    <scope>NUCLEOTIDE SEQUENCE</scope>
    <source>
        <strain evidence="2">NBRC 111756</strain>
    </source>
</reference>
<dbReference type="PANTHER" id="PTHR43196">
    <property type="entry name" value="SULFATE ADENYLYLTRANSFERASE SUBUNIT 2"/>
    <property type="match status" value="1"/>
</dbReference>
<dbReference type="EMBL" id="JBHSWE010000002">
    <property type="protein sequence ID" value="MFC6674324.1"/>
    <property type="molecule type" value="Genomic_DNA"/>
</dbReference>
<keyword evidence="4" id="KW-1185">Reference proteome</keyword>
<dbReference type="RefSeq" id="WP_379913550.1">
    <property type="nucleotide sequence ID" value="NZ_JBHSWE010000002.1"/>
</dbReference>
<comment type="caution">
    <text evidence="2">The sequence shown here is derived from an EMBL/GenBank/DDBJ whole genome shotgun (WGS) entry which is preliminary data.</text>
</comment>
<proteinExistence type="predicted"/>
<reference evidence="4" key="2">
    <citation type="journal article" date="2019" name="Int. J. Syst. Evol. Microbiol.">
        <title>The Global Catalogue of Microorganisms (GCM) 10K type strain sequencing project: providing services to taxonomists for standard genome sequencing and annotation.</title>
        <authorList>
            <consortium name="The Broad Institute Genomics Platform"/>
            <consortium name="The Broad Institute Genome Sequencing Center for Infectious Disease"/>
            <person name="Wu L."/>
            <person name="Ma J."/>
        </authorList>
    </citation>
    <scope>NUCLEOTIDE SEQUENCE [LARGE SCALE GENOMIC DNA]</scope>
    <source>
        <strain evidence="4">NBRC 111756</strain>
    </source>
</reference>
<dbReference type="Proteomes" id="UP001596422">
    <property type="component" value="Unassembled WGS sequence"/>
</dbReference>
<reference evidence="2" key="3">
    <citation type="submission" date="2024-09" db="EMBL/GenBank/DDBJ databases">
        <authorList>
            <person name="Sun Q."/>
            <person name="Mori K."/>
        </authorList>
    </citation>
    <scope>NUCLEOTIDE SEQUENCE</scope>
    <source>
        <strain evidence="2">NBRC 111756</strain>
    </source>
</reference>
<evidence type="ECO:0000313" key="2">
    <source>
        <dbReference type="EMBL" id="MFC6673990.1"/>
    </source>
</evidence>
<dbReference type="Pfam" id="PF01507">
    <property type="entry name" value="PAPS_reduct"/>
    <property type="match status" value="1"/>
</dbReference>
<dbReference type="InterPro" id="IPR014729">
    <property type="entry name" value="Rossmann-like_a/b/a_fold"/>
</dbReference>
<dbReference type="PANTHER" id="PTHR43196:SF2">
    <property type="entry name" value="PHOSPHOADENOSINE PHOSPHOSULFATE REDUCTASE"/>
    <property type="match status" value="1"/>
</dbReference>
<name>A0ABW2A9A4_9GAMM</name>
<dbReference type="InterPro" id="IPR002500">
    <property type="entry name" value="PAPS_reduct_dom"/>
</dbReference>
<accession>A0ABW2A9A4</accession>
<evidence type="ECO:0000313" key="3">
    <source>
        <dbReference type="EMBL" id="MFC6674324.1"/>
    </source>
</evidence>
<evidence type="ECO:0000313" key="4">
    <source>
        <dbReference type="Proteomes" id="UP001596422"/>
    </source>
</evidence>
<gene>
    <name evidence="2" type="ORF">ACFQDL_30800</name>
    <name evidence="3" type="ORF">ACFQDL_32550</name>
</gene>
<evidence type="ECO:0000259" key="1">
    <source>
        <dbReference type="Pfam" id="PF01507"/>
    </source>
</evidence>
<feature type="domain" description="Phosphoadenosine phosphosulphate reductase" evidence="1">
    <location>
        <begin position="41"/>
        <end position="224"/>
    </location>
</feature>
<dbReference type="InterPro" id="IPR050128">
    <property type="entry name" value="Sulfate_adenylyltrnsfr_sub2"/>
</dbReference>
<dbReference type="Gene3D" id="3.40.50.620">
    <property type="entry name" value="HUPs"/>
    <property type="match status" value="1"/>
</dbReference>
<dbReference type="EMBL" id="JBHSWE010000002">
    <property type="protein sequence ID" value="MFC6673990.1"/>
    <property type="molecule type" value="Genomic_DNA"/>
</dbReference>
<dbReference type="SUPFAM" id="SSF52402">
    <property type="entry name" value="Adenine nucleotide alpha hydrolases-like"/>
    <property type="match status" value="1"/>
</dbReference>